<dbReference type="Proteomes" id="UP000192501">
    <property type="component" value="Unassembled WGS sequence"/>
</dbReference>
<dbReference type="VEuPathDB" id="MicrosporidiaDB:HERIO_293"/>
<reference evidence="2 3" key="1">
    <citation type="journal article" date="2017" name="Environ. Microbiol.">
        <title>Decay of the glycolytic pathway and adaptation to intranuclear parasitism within Enterocytozoonidae microsporidia.</title>
        <authorList>
            <person name="Wiredu Boakye D."/>
            <person name="Jaroenlak P."/>
            <person name="Prachumwat A."/>
            <person name="Williams T.A."/>
            <person name="Bateman K.S."/>
            <person name="Itsathitphaisarn O."/>
            <person name="Sritunyalucksana K."/>
            <person name="Paszkiewicz K.H."/>
            <person name="Moore K.A."/>
            <person name="Stentiford G.D."/>
            <person name="Williams B.A."/>
        </authorList>
    </citation>
    <scope>NUCLEOTIDE SEQUENCE [LARGE SCALE GENOMIC DNA]</scope>
    <source>
        <strain evidence="3">canceri</strain>
    </source>
</reference>
<evidence type="ECO:0000313" key="3">
    <source>
        <dbReference type="Proteomes" id="UP000192501"/>
    </source>
</evidence>
<dbReference type="VEuPathDB" id="MicrosporidiaDB:A0H76_2991"/>
<keyword evidence="1" id="KW-0732">Signal</keyword>
<feature type="signal peptide" evidence="1">
    <location>
        <begin position="1"/>
        <end position="16"/>
    </location>
</feature>
<protein>
    <submittedName>
        <fullName evidence="2">Uncharacterized protein</fullName>
    </submittedName>
</protein>
<proteinExistence type="predicted"/>
<feature type="chain" id="PRO_5013027036" evidence="1">
    <location>
        <begin position="17"/>
        <end position="56"/>
    </location>
</feature>
<evidence type="ECO:0000256" key="1">
    <source>
        <dbReference type="SAM" id="SignalP"/>
    </source>
</evidence>
<organism evidence="2 3">
    <name type="scientific">Hepatospora eriocheir</name>
    <dbReference type="NCBI Taxonomy" id="1081669"/>
    <lineage>
        <taxon>Eukaryota</taxon>
        <taxon>Fungi</taxon>
        <taxon>Fungi incertae sedis</taxon>
        <taxon>Microsporidia</taxon>
        <taxon>Hepatosporidae</taxon>
        <taxon>Hepatospora</taxon>
    </lineage>
</organism>
<name>A0A1X0QFE0_9MICR</name>
<evidence type="ECO:0000313" key="2">
    <source>
        <dbReference type="EMBL" id="ORD98510.1"/>
    </source>
</evidence>
<feature type="non-terminal residue" evidence="2">
    <location>
        <position position="56"/>
    </location>
</feature>
<dbReference type="AlphaFoldDB" id="A0A1X0QFE0"/>
<dbReference type="EMBL" id="LTAI01000628">
    <property type="protein sequence ID" value="ORD98510.1"/>
    <property type="molecule type" value="Genomic_DNA"/>
</dbReference>
<sequence>MINIFLITFLCCTSEANTVTSDHPINNCVNVEEDDTYTIAELILNSYKKINEIKNY</sequence>
<gene>
    <name evidence="2" type="ORF">A0H76_2991</name>
</gene>
<accession>A0A1X0QFE0</accession>
<comment type="caution">
    <text evidence="2">The sequence shown here is derived from an EMBL/GenBank/DDBJ whole genome shotgun (WGS) entry which is preliminary data.</text>
</comment>